<proteinExistence type="predicted"/>
<evidence type="ECO:0000313" key="3">
    <source>
        <dbReference type="EMBL" id="QGG41919.1"/>
    </source>
</evidence>
<dbReference type="RefSeq" id="WP_153653184.1">
    <property type="nucleotide sequence ID" value="NZ_CP045737.1"/>
</dbReference>
<dbReference type="KEGG" id="aef:GEV26_11370"/>
<dbReference type="Gene3D" id="3.10.50.10">
    <property type="match status" value="1"/>
</dbReference>
<name>A0A5Q2MJJ2_9ACTN</name>
<dbReference type="InterPro" id="IPR001223">
    <property type="entry name" value="Glyco_hydro18_cat"/>
</dbReference>
<dbReference type="PANTHER" id="PTHR46066">
    <property type="entry name" value="CHITINASE DOMAIN-CONTAINING PROTEIN 1 FAMILY MEMBER"/>
    <property type="match status" value="1"/>
</dbReference>
<dbReference type="InterPro" id="IPR011583">
    <property type="entry name" value="Chitinase_II/V-like_cat"/>
</dbReference>
<dbReference type="InterPro" id="IPR017853">
    <property type="entry name" value="GH"/>
</dbReference>
<feature type="chain" id="PRO_5024286632" evidence="1">
    <location>
        <begin position="29"/>
        <end position="324"/>
    </location>
</feature>
<evidence type="ECO:0000256" key="1">
    <source>
        <dbReference type="SAM" id="SignalP"/>
    </source>
</evidence>
<evidence type="ECO:0000259" key="2">
    <source>
        <dbReference type="PROSITE" id="PS51910"/>
    </source>
</evidence>
<evidence type="ECO:0000313" key="4">
    <source>
        <dbReference type="Proteomes" id="UP000392064"/>
    </source>
</evidence>
<keyword evidence="4" id="KW-1185">Reference proteome</keyword>
<dbReference type="SMART" id="SM00636">
    <property type="entry name" value="Glyco_18"/>
    <property type="match status" value="1"/>
</dbReference>
<organism evidence="3 4">
    <name type="scientific">Aeromicrobium yanjiei</name>
    <dbReference type="NCBI Taxonomy" id="2662028"/>
    <lineage>
        <taxon>Bacteria</taxon>
        <taxon>Bacillati</taxon>
        <taxon>Actinomycetota</taxon>
        <taxon>Actinomycetes</taxon>
        <taxon>Propionibacteriales</taxon>
        <taxon>Nocardioidaceae</taxon>
        <taxon>Aeromicrobium</taxon>
    </lineage>
</organism>
<dbReference type="GO" id="GO:0005975">
    <property type="term" value="P:carbohydrate metabolic process"/>
    <property type="evidence" value="ECO:0007669"/>
    <property type="project" value="InterPro"/>
</dbReference>
<dbReference type="Gene3D" id="3.20.20.80">
    <property type="entry name" value="Glycosidases"/>
    <property type="match status" value="1"/>
</dbReference>
<gene>
    <name evidence="3" type="ORF">GEV26_11370</name>
</gene>
<dbReference type="AlphaFoldDB" id="A0A5Q2MJJ2"/>
<dbReference type="PANTHER" id="PTHR46066:SF2">
    <property type="entry name" value="CHITINASE DOMAIN-CONTAINING PROTEIN 1"/>
    <property type="match status" value="1"/>
</dbReference>
<protein>
    <submittedName>
        <fullName evidence="3">Hydrolase</fullName>
    </submittedName>
</protein>
<dbReference type="Pfam" id="PF00704">
    <property type="entry name" value="Glyco_hydro_18"/>
    <property type="match status" value="1"/>
</dbReference>
<reference evidence="3 4" key="1">
    <citation type="submission" date="2019-11" db="EMBL/GenBank/DDBJ databases">
        <authorList>
            <person name="Li J."/>
        </authorList>
    </citation>
    <scope>NUCLEOTIDE SEQUENCE [LARGE SCALE GENOMIC DNA]</scope>
    <source>
        <strain evidence="3 4">MF47</strain>
    </source>
</reference>
<keyword evidence="1" id="KW-0732">Signal</keyword>
<dbReference type="InterPro" id="IPR029070">
    <property type="entry name" value="Chitinase_insertion_sf"/>
</dbReference>
<dbReference type="EMBL" id="CP045737">
    <property type="protein sequence ID" value="QGG41919.1"/>
    <property type="molecule type" value="Genomic_DNA"/>
</dbReference>
<dbReference type="GO" id="GO:0016787">
    <property type="term" value="F:hydrolase activity"/>
    <property type="evidence" value="ECO:0007669"/>
    <property type="project" value="UniProtKB-KW"/>
</dbReference>
<accession>A0A5Q2MJJ2</accession>
<sequence>MTATVRSRLALLSAAVLVVGGPAVPAAAKAPVNATGYALQGSASPSDVTRDGRYLRTIAISGVALDGPARISPVSADVAQLRRAAHRHGRKAVLLLSNYSDDLKDFDERVAHRMLTSGPARAAVIRALRKATRGFDGLQIDLESLRSRDMAGLVAFTRELDAALPGKTLSMAFMASTDRRGYLARGYDLAALAPSLDRMVLMAYDQHGPGWSRPGPVGSLSWVRRELSYFAKVLPNRKIDLGVAAYGYQWGRGSRTLTVSQARKRAGDKARWRAKQGEWSAKLSGGRTIWWSDRRSLRAREKIARSYGLHGVSIWEIGSSGRLR</sequence>
<dbReference type="SUPFAM" id="SSF51445">
    <property type="entry name" value="(Trans)glycosidases"/>
    <property type="match status" value="1"/>
</dbReference>
<dbReference type="Proteomes" id="UP000392064">
    <property type="component" value="Chromosome"/>
</dbReference>
<dbReference type="PROSITE" id="PS51910">
    <property type="entry name" value="GH18_2"/>
    <property type="match status" value="1"/>
</dbReference>
<keyword evidence="3" id="KW-0378">Hydrolase</keyword>
<dbReference type="GO" id="GO:0008061">
    <property type="term" value="F:chitin binding"/>
    <property type="evidence" value="ECO:0007669"/>
    <property type="project" value="InterPro"/>
</dbReference>
<feature type="signal peptide" evidence="1">
    <location>
        <begin position="1"/>
        <end position="28"/>
    </location>
</feature>
<feature type="domain" description="GH18" evidence="2">
    <location>
        <begin position="32"/>
        <end position="324"/>
    </location>
</feature>